<evidence type="ECO:0000256" key="6">
    <source>
        <dbReference type="ARBA" id="ARBA00023180"/>
    </source>
</evidence>
<sequence length="418" mass="46295">MLQCRKICCWHSRCCRATTYSLISFLLLAAIGLVTLDLLFDDLERREFAKVIRYIIDGGQGKLGSVAKRILRSNMFINITVNDFLWGYEDSDLWWLSWFKYSDSGKTGVLIALNNSISGPYKLNTGTNDISRLGILESFENKTRVGEMEQSKKAFASGVRMGCTGDAVTPPSVKLGEKRYIFGTNICRSAPFTAKMWVPTVNFPKLKLLVLELDDGAFDSADERPDNAGFHNKSYPGGRYPPSGVLSLSPCILPSVSGNKPLFVSLPYFNRAADEVRDAIIFENGTEPGAIPQVKVDPKTGFFVEGTLQYQINLLVPKTQYGAANDTMYPLAIIREVKVASREGAESLYNAAYAFPQTIRMVVRVLFSILAILAFSLILAAVIQQHLNGSDSKYLIDAKVTAAEVNEQEKISGRTFNL</sequence>
<evidence type="ECO:0000256" key="2">
    <source>
        <dbReference type="ARBA" id="ARBA00010532"/>
    </source>
</evidence>
<dbReference type="InterPro" id="IPR002159">
    <property type="entry name" value="CD36_fam"/>
</dbReference>
<evidence type="ECO:0000256" key="5">
    <source>
        <dbReference type="ARBA" id="ARBA00023136"/>
    </source>
</evidence>
<dbReference type="STRING" id="53468.A0A158QVF6"/>
<evidence type="ECO:0000256" key="4">
    <source>
        <dbReference type="ARBA" id="ARBA00022989"/>
    </source>
</evidence>
<evidence type="ECO:0000256" key="1">
    <source>
        <dbReference type="ARBA" id="ARBA00004370"/>
    </source>
</evidence>
<dbReference type="PANTHER" id="PTHR11923">
    <property type="entry name" value="SCAVENGER RECEPTOR CLASS B TYPE-1 SR-B1"/>
    <property type="match status" value="1"/>
</dbReference>
<dbReference type="OrthoDB" id="6254507at2759"/>
<feature type="transmembrane region" description="Helical" evidence="7">
    <location>
        <begin position="365"/>
        <end position="383"/>
    </location>
</feature>
<keyword evidence="9" id="KW-1185">Reference proteome</keyword>
<dbReference type="AlphaFoldDB" id="A0A158QVF6"/>
<feature type="transmembrane region" description="Helical" evidence="7">
    <location>
        <begin position="20"/>
        <end position="40"/>
    </location>
</feature>
<protein>
    <submittedName>
        <fullName evidence="8">Uncharacterized protein</fullName>
    </submittedName>
</protein>
<reference evidence="8 9" key="1">
    <citation type="submission" date="2018-10" db="EMBL/GenBank/DDBJ databases">
        <authorList>
            <consortium name="Pathogen Informatics"/>
        </authorList>
    </citation>
    <scope>NUCLEOTIDE SEQUENCE [LARGE SCALE GENOMIC DNA]</scope>
</reference>
<dbReference type="GO" id="GO:0005044">
    <property type="term" value="F:scavenger receptor activity"/>
    <property type="evidence" value="ECO:0007669"/>
    <property type="project" value="TreeGrafter"/>
</dbReference>
<dbReference type="PANTHER" id="PTHR11923:SF51">
    <property type="entry name" value="LYSOSOME MEMBRANE PROTEIN 2"/>
    <property type="match status" value="1"/>
</dbReference>
<dbReference type="EMBL" id="UXSR01005416">
    <property type="protein sequence ID" value="VDD81844.1"/>
    <property type="molecule type" value="Genomic_DNA"/>
</dbReference>
<dbReference type="GO" id="GO:0005737">
    <property type="term" value="C:cytoplasm"/>
    <property type="evidence" value="ECO:0007669"/>
    <property type="project" value="TreeGrafter"/>
</dbReference>
<keyword evidence="3 7" id="KW-0812">Transmembrane</keyword>
<evidence type="ECO:0000313" key="9">
    <source>
        <dbReference type="Proteomes" id="UP000267029"/>
    </source>
</evidence>
<dbReference type="GO" id="GO:0016020">
    <property type="term" value="C:membrane"/>
    <property type="evidence" value="ECO:0007669"/>
    <property type="project" value="UniProtKB-SubCell"/>
</dbReference>
<dbReference type="Pfam" id="PF01130">
    <property type="entry name" value="CD36"/>
    <property type="match status" value="1"/>
</dbReference>
<comment type="similarity">
    <text evidence="2">Belongs to the CD36 family.</text>
</comment>
<name>A0A158QVF6_MESCO</name>
<evidence type="ECO:0000313" key="8">
    <source>
        <dbReference type="EMBL" id="VDD81844.1"/>
    </source>
</evidence>
<proteinExistence type="inferred from homology"/>
<gene>
    <name evidence="8" type="ORF">MCOS_LOCUS7847</name>
</gene>
<organism evidence="8 9">
    <name type="scientific">Mesocestoides corti</name>
    <name type="common">Flatworm</name>
    <dbReference type="NCBI Taxonomy" id="53468"/>
    <lineage>
        <taxon>Eukaryota</taxon>
        <taxon>Metazoa</taxon>
        <taxon>Spiralia</taxon>
        <taxon>Lophotrochozoa</taxon>
        <taxon>Platyhelminthes</taxon>
        <taxon>Cestoda</taxon>
        <taxon>Eucestoda</taxon>
        <taxon>Cyclophyllidea</taxon>
        <taxon>Mesocestoididae</taxon>
        <taxon>Mesocestoides</taxon>
    </lineage>
</organism>
<keyword evidence="6" id="KW-0325">Glycoprotein</keyword>
<keyword evidence="5 7" id="KW-0472">Membrane</keyword>
<evidence type="ECO:0000256" key="3">
    <source>
        <dbReference type="ARBA" id="ARBA00022692"/>
    </source>
</evidence>
<accession>A0A158QVF6</accession>
<evidence type="ECO:0000256" key="7">
    <source>
        <dbReference type="SAM" id="Phobius"/>
    </source>
</evidence>
<dbReference type="Proteomes" id="UP000267029">
    <property type="component" value="Unassembled WGS sequence"/>
</dbReference>
<keyword evidence="4 7" id="KW-1133">Transmembrane helix</keyword>
<comment type="subcellular location">
    <subcellularLocation>
        <location evidence="1">Membrane</location>
    </subcellularLocation>
</comment>